<sequence length="142" mass="16521">MKTVRHNRKELKHIENSLKRNSVNKSVKVNNFLFMDNQERFENVCLGYSIQAERLMKVIQKDTDGKITKDWVTPERKMTIEQSSVIMETIQFQLLKLKQASGKYHKHIKNSVYCQQLLRPYISKLQKIIAEVDALIGTGGQA</sequence>
<name>A0A8S5N7D7_9CAUD</name>
<accession>A0A8S5N7D7</accession>
<evidence type="ECO:0000313" key="1">
    <source>
        <dbReference type="EMBL" id="DAD90404.1"/>
    </source>
</evidence>
<protein>
    <submittedName>
        <fullName evidence="1">Uncharacterized protein</fullName>
    </submittedName>
</protein>
<dbReference type="EMBL" id="BK015085">
    <property type="protein sequence ID" value="DAD90404.1"/>
    <property type="molecule type" value="Genomic_DNA"/>
</dbReference>
<organism evidence="1">
    <name type="scientific">Myoviridae sp. ctdsp2</name>
    <dbReference type="NCBI Taxonomy" id="2826672"/>
    <lineage>
        <taxon>Viruses</taxon>
        <taxon>Duplodnaviria</taxon>
        <taxon>Heunggongvirae</taxon>
        <taxon>Uroviricota</taxon>
        <taxon>Caudoviricetes</taxon>
    </lineage>
</organism>
<reference evidence="1" key="1">
    <citation type="journal article" date="2021" name="Proc. Natl. Acad. Sci. U.S.A.">
        <title>A Catalog of Tens of Thousands of Viruses from Human Metagenomes Reveals Hidden Associations with Chronic Diseases.</title>
        <authorList>
            <person name="Tisza M.J."/>
            <person name="Buck C.B."/>
        </authorList>
    </citation>
    <scope>NUCLEOTIDE SEQUENCE</scope>
    <source>
        <strain evidence="1">Ctdsp2</strain>
    </source>
</reference>
<proteinExistence type="predicted"/>